<feature type="binding site" evidence="13">
    <location>
        <position position="110"/>
    </location>
    <ligand>
        <name>sn-glycerol 3-phosphate</name>
        <dbReference type="ChEBI" id="CHEBI:57597"/>
    </ligand>
</feature>
<evidence type="ECO:0000256" key="4">
    <source>
        <dbReference type="ARBA" id="ARBA00023002"/>
    </source>
</evidence>
<feature type="binding site" evidence="13">
    <location>
        <position position="36"/>
    </location>
    <ligand>
        <name>NADPH</name>
        <dbReference type="ChEBI" id="CHEBI:57783"/>
    </ligand>
</feature>
<evidence type="ECO:0000256" key="3">
    <source>
        <dbReference type="ARBA" id="ARBA00022857"/>
    </source>
</evidence>
<dbReference type="InterPro" id="IPR008927">
    <property type="entry name" value="6-PGluconate_DH-like_C_sf"/>
</dbReference>
<comment type="function">
    <text evidence="13">Catalyzes the reduction of the glycolytic intermediate dihydroxyacetone phosphate (DHAP) to sn-glycerol 3-phosphate (G3P), the key precursor for phospholipid synthesis.</text>
</comment>
<dbReference type="PIRSF" id="PIRSF000114">
    <property type="entry name" value="Glycerol-3-P_dh"/>
    <property type="match status" value="1"/>
</dbReference>
<feature type="binding site" evidence="15">
    <location>
        <begin position="257"/>
        <end position="258"/>
    </location>
    <ligand>
        <name>substrate</name>
    </ligand>
</feature>
<feature type="binding site" evidence="13">
    <location>
        <position position="193"/>
    </location>
    <ligand>
        <name>sn-glycerol 3-phosphate</name>
        <dbReference type="ChEBI" id="CHEBI:57597"/>
    </ligand>
</feature>
<name>A0AB38YC96_9GAMM</name>
<evidence type="ECO:0000256" key="10">
    <source>
        <dbReference type="ARBA" id="ARBA00066687"/>
    </source>
</evidence>
<keyword evidence="13" id="KW-0963">Cytoplasm</keyword>
<reference evidence="20" key="1">
    <citation type="submission" date="2022-07" db="EMBL/GenBank/DDBJ databases">
        <title>Complete genome sequence of Salinispirillum sp. LH10-3-1 capable of multiple carbohydrate inversion isolated from a soda lake.</title>
        <authorList>
            <person name="Liu J."/>
            <person name="Zhai Y."/>
            <person name="Zhang H."/>
            <person name="Yang H."/>
            <person name="Qu J."/>
            <person name="Li J."/>
        </authorList>
    </citation>
    <scope>NUCLEOTIDE SEQUENCE</scope>
    <source>
        <strain evidence="20">LH 10-3-1</strain>
    </source>
</reference>
<comment type="similarity">
    <text evidence="1 13 17">Belongs to the NAD-dependent glycerol-3-phosphate dehydrogenase family.</text>
</comment>
<dbReference type="HAMAP" id="MF_00394">
    <property type="entry name" value="NAD_Glyc3P_dehydrog"/>
    <property type="match status" value="1"/>
</dbReference>
<feature type="binding site" evidence="16">
    <location>
        <position position="257"/>
    </location>
    <ligand>
        <name>NAD(+)</name>
        <dbReference type="ChEBI" id="CHEBI:57540"/>
    </ligand>
</feature>
<keyword evidence="13" id="KW-0547">Nucleotide-binding</keyword>
<dbReference type="GO" id="GO:0047952">
    <property type="term" value="F:glycerol-3-phosphate dehydrogenase [NAD(P)+] activity"/>
    <property type="evidence" value="ECO:0007669"/>
    <property type="project" value="UniProtKB-UniRule"/>
</dbReference>
<feature type="binding site" evidence="16">
    <location>
        <begin position="12"/>
        <end position="17"/>
    </location>
    <ligand>
        <name>NAD(+)</name>
        <dbReference type="ChEBI" id="CHEBI:57540"/>
    </ligand>
</feature>
<keyword evidence="6 13" id="KW-0443">Lipid metabolism</keyword>
<evidence type="ECO:0000256" key="9">
    <source>
        <dbReference type="ARBA" id="ARBA00052716"/>
    </source>
</evidence>
<keyword evidence="2 13" id="KW-0444">Lipid biosynthesis</keyword>
<dbReference type="NCBIfam" id="NF000940">
    <property type="entry name" value="PRK00094.1-2"/>
    <property type="match status" value="1"/>
</dbReference>
<accession>A0AB38YC96</accession>
<feature type="binding site" evidence="13">
    <location>
        <position position="53"/>
    </location>
    <ligand>
        <name>NADPH</name>
        <dbReference type="ChEBI" id="CHEBI:57783"/>
    </ligand>
</feature>
<organism evidence="20">
    <name type="scientific">Salinispirillum sp. LH 10-3-1</name>
    <dbReference type="NCBI Taxonomy" id="2952525"/>
    <lineage>
        <taxon>Bacteria</taxon>
        <taxon>Pseudomonadati</taxon>
        <taxon>Pseudomonadota</taxon>
        <taxon>Gammaproteobacteria</taxon>
        <taxon>Oceanospirillales</taxon>
        <taxon>Saccharospirillaceae</taxon>
        <taxon>Salinispirillum</taxon>
    </lineage>
</organism>
<dbReference type="EMBL" id="CP101717">
    <property type="protein sequence ID" value="WLD56994.1"/>
    <property type="molecule type" value="Genomic_DNA"/>
</dbReference>
<sequence>MSKKSAKVAVLGGGSFGTVIANIAAQNGCDAWLWMRSEKQLEDIRESGMNTRYLPKYELHENLTPTNDMAAAVGDCDVLFVAVPSKAFRVVVSDALAYLPKGAGLVSLTKGIEPQTFHLMSDILRELAPEHAIGVISGPNLAKEIAQGQLTATVVASASSSLRNTVHDLLGSRTFRVYANPDIYGVELAGALKNIYAIVSGMAGALGMGENTRAMLMTRSLAEMSRFAVKMGANPLTFIGLAGMGDLIVTCTSPLSRNYRVGYAIGQGYSLKQAVKQLGETAEGVNTLRMVKEKADELGVYMPLVKGLYEVVHNNQNVDLIAEHLMLGERAQDVDFMFDQE</sequence>
<feature type="binding site" evidence="13">
    <location>
        <position position="283"/>
    </location>
    <ligand>
        <name>NADPH</name>
        <dbReference type="ChEBI" id="CHEBI:57783"/>
    </ligand>
</feature>
<dbReference type="PANTHER" id="PTHR11728:SF1">
    <property type="entry name" value="GLYCEROL-3-PHOSPHATE DEHYDROGENASE [NAD(+)] 2, CHLOROPLASTIC"/>
    <property type="match status" value="1"/>
</dbReference>
<evidence type="ECO:0000259" key="19">
    <source>
        <dbReference type="Pfam" id="PF07479"/>
    </source>
</evidence>
<evidence type="ECO:0000256" key="17">
    <source>
        <dbReference type="RuleBase" id="RU000437"/>
    </source>
</evidence>
<dbReference type="NCBIfam" id="NF000942">
    <property type="entry name" value="PRK00094.1-4"/>
    <property type="match status" value="1"/>
</dbReference>
<dbReference type="GO" id="GO:0046474">
    <property type="term" value="P:glycerophospholipid biosynthetic process"/>
    <property type="evidence" value="ECO:0007669"/>
    <property type="project" value="TreeGrafter"/>
</dbReference>
<dbReference type="InterPro" id="IPR011128">
    <property type="entry name" value="G3P_DH_NAD-dep_N"/>
</dbReference>
<feature type="active site" description="Proton acceptor" evidence="13 14">
    <location>
        <position position="193"/>
    </location>
</feature>
<gene>
    <name evidence="13" type="primary">gpsA</name>
    <name evidence="20" type="ORF">NFC81_09665</name>
</gene>
<evidence type="ECO:0000256" key="16">
    <source>
        <dbReference type="PIRSR" id="PIRSR000114-3"/>
    </source>
</evidence>
<evidence type="ECO:0000259" key="18">
    <source>
        <dbReference type="Pfam" id="PF01210"/>
    </source>
</evidence>
<comment type="subcellular location">
    <subcellularLocation>
        <location evidence="13">Cytoplasm</location>
    </subcellularLocation>
</comment>
<comment type="pathway">
    <text evidence="13">Membrane lipid metabolism; glycerophospholipid metabolism.</text>
</comment>
<feature type="binding site" evidence="13">
    <location>
        <position position="257"/>
    </location>
    <ligand>
        <name>NADPH</name>
        <dbReference type="ChEBI" id="CHEBI:57783"/>
    </ligand>
</feature>
<evidence type="ECO:0000256" key="8">
    <source>
        <dbReference type="ARBA" id="ARBA00023264"/>
    </source>
</evidence>
<dbReference type="SUPFAM" id="SSF51735">
    <property type="entry name" value="NAD(P)-binding Rossmann-fold domains"/>
    <property type="match status" value="1"/>
</dbReference>
<evidence type="ECO:0000256" key="13">
    <source>
        <dbReference type="HAMAP-Rule" id="MF_00394"/>
    </source>
</evidence>
<feature type="binding site" evidence="13">
    <location>
        <position position="246"/>
    </location>
    <ligand>
        <name>sn-glycerol 3-phosphate</name>
        <dbReference type="ChEBI" id="CHEBI:57597"/>
    </ligand>
</feature>
<dbReference type="Gene3D" id="3.40.50.720">
    <property type="entry name" value="NAD(P)-binding Rossmann-like Domain"/>
    <property type="match status" value="1"/>
</dbReference>
<comment type="caution">
    <text evidence="13">Lacks conserved residue(s) required for the propagation of feature annotation.</text>
</comment>
<feature type="binding site" evidence="16">
    <location>
        <position position="142"/>
    </location>
    <ligand>
        <name>NAD(+)</name>
        <dbReference type="ChEBI" id="CHEBI:57540"/>
    </ligand>
</feature>
<feature type="binding site" evidence="13">
    <location>
        <position position="256"/>
    </location>
    <ligand>
        <name>sn-glycerol 3-phosphate</name>
        <dbReference type="ChEBI" id="CHEBI:57597"/>
    </ligand>
</feature>
<dbReference type="InterPro" id="IPR006168">
    <property type="entry name" value="G3P_DH_NAD-dep"/>
</dbReference>
<feature type="binding site" evidence="13">
    <location>
        <position position="138"/>
    </location>
    <ligand>
        <name>sn-glycerol 3-phosphate</name>
        <dbReference type="ChEBI" id="CHEBI:57597"/>
    </ligand>
</feature>
<feature type="binding site" evidence="13">
    <location>
        <position position="16"/>
    </location>
    <ligand>
        <name>NADPH</name>
        <dbReference type="ChEBI" id="CHEBI:57783"/>
    </ligand>
</feature>
<dbReference type="SUPFAM" id="SSF48179">
    <property type="entry name" value="6-phosphogluconate dehydrogenase C-terminal domain-like"/>
    <property type="match status" value="1"/>
</dbReference>
<dbReference type="Pfam" id="PF07479">
    <property type="entry name" value="NAD_Gly3P_dh_C"/>
    <property type="match status" value="1"/>
</dbReference>
<keyword evidence="8 13" id="KW-1208">Phospholipid metabolism</keyword>
<dbReference type="Pfam" id="PF01210">
    <property type="entry name" value="NAD_Gly3P_dh_N"/>
    <property type="match status" value="1"/>
</dbReference>
<evidence type="ECO:0000313" key="20">
    <source>
        <dbReference type="EMBL" id="WLD56994.1"/>
    </source>
</evidence>
<feature type="binding site" evidence="15">
    <location>
        <position position="110"/>
    </location>
    <ligand>
        <name>substrate</name>
    </ligand>
</feature>
<comment type="catalytic activity">
    <reaction evidence="13">
        <text>sn-glycerol 3-phosphate + NAD(+) = dihydroxyacetone phosphate + NADH + H(+)</text>
        <dbReference type="Rhea" id="RHEA:11092"/>
        <dbReference type="ChEBI" id="CHEBI:15378"/>
        <dbReference type="ChEBI" id="CHEBI:57540"/>
        <dbReference type="ChEBI" id="CHEBI:57597"/>
        <dbReference type="ChEBI" id="CHEBI:57642"/>
        <dbReference type="ChEBI" id="CHEBI:57945"/>
        <dbReference type="EC" id="1.1.1.94"/>
    </reaction>
</comment>
<dbReference type="GO" id="GO:0046168">
    <property type="term" value="P:glycerol-3-phosphate catabolic process"/>
    <property type="evidence" value="ECO:0007669"/>
    <property type="project" value="InterPro"/>
</dbReference>
<dbReference type="FunFam" id="3.40.50.720:FF:000019">
    <property type="entry name" value="Glycerol-3-phosphate dehydrogenase [NAD(P)+]"/>
    <property type="match status" value="1"/>
</dbReference>
<feature type="binding site" evidence="13">
    <location>
        <position position="257"/>
    </location>
    <ligand>
        <name>sn-glycerol 3-phosphate</name>
        <dbReference type="ChEBI" id="CHEBI:57597"/>
    </ligand>
</feature>
<keyword evidence="5 13" id="KW-0520">NAD</keyword>
<dbReference type="RefSeq" id="WP_304994280.1">
    <property type="nucleotide sequence ID" value="NZ_CP101717.1"/>
</dbReference>
<feature type="binding site" evidence="13">
    <location>
        <position position="15"/>
    </location>
    <ligand>
        <name>NADPH</name>
        <dbReference type="ChEBI" id="CHEBI:57783"/>
    </ligand>
</feature>
<feature type="domain" description="Glycerol-3-phosphate dehydrogenase NAD-dependent N-terminal" evidence="18">
    <location>
        <begin position="7"/>
        <end position="160"/>
    </location>
</feature>
<evidence type="ECO:0000256" key="6">
    <source>
        <dbReference type="ARBA" id="ARBA00023098"/>
    </source>
</evidence>
<evidence type="ECO:0000256" key="15">
    <source>
        <dbReference type="PIRSR" id="PIRSR000114-2"/>
    </source>
</evidence>
<dbReference type="GO" id="GO:0005829">
    <property type="term" value="C:cytosol"/>
    <property type="evidence" value="ECO:0007669"/>
    <property type="project" value="TreeGrafter"/>
</dbReference>
<feature type="domain" description="Glycerol-3-phosphate dehydrogenase NAD-dependent C-terminal" evidence="19">
    <location>
        <begin position="182"/>
        <end position="321"/>
    </location>
</feature>
<dbReference type="GO" id="GO:0005975">
    <property type="term" value="P:carbohydrate metabolic process"/>
    <property type="evidence" value="ECO:0007669"/>
    <property type="project" value="InterPro"/>
</dbReference>
<dbReference type="PANTHER" id="PTHR11728">
    <property type="entry name" value="GLYCEROL-3-PHOSPHATE DEHYDROGENASE"/>
    <property type="match status" value="1"/>
</dbReference>
<protein>
    <recommendedName>
        <fullName evidence="11 13">Glycerol-3-phosphate dehydrogenase [NAD(P)+]</fullName>
        <ecNumber evidence="10 13">1.1.1.94</ecNumber>
    </recommendedName>
    <alternativeName>
        <fullName evidence="13">NAD(P)(+)-dependent glycerol-3-phosphate dehydrogenase</fullName>
    </alternativeName>
    <alternativeName>
        <fullName evidence="12 13">NAD(P)H-dependent dihydroxyacetone-phosphate reductase</fullName>
    </alternativeName>
</protein>
<dbReference type="GO" id="GO:0046167">
    <property type="term" value="P:glycerol-3-phosphate biosynthetic process"/>
    <property type="evidence" value="ECO:0007669"/>
    <property type="project" value="UniProtKB-UniRule"/>
</dbReference>
<evidence type="ECO:0000256" key="5">
    <source>
        <dbReference type="ARBA" id="ARBA00023027"/>
    </source>
</evidence>
<keyword evidence="3 13" id="KW-0521">NADP</keyword>
<dbReference type="GO" id="GO:0051287">
    <property type="term" value="F:NAD binding"/>
    <property type="evidence" value="ECO:0007669"/>
    <property type="project" value="InterPro"/>
</dbReference>
<evidence type="ECO:0000256" key="14">
    <source>
        <dbReference type="PIRSR" id="PIRSR000114-1"/>
    </source>
</evidence>
<dbReference type="InterPro" id="IPR006109">
    <property type="entry name" value="G3P_DH_NAD-dep_C"/>
</dbReference>
<evidence type="ECO:0000256" key="11">
    <source>
        <dbReference type="ARBA" id="ARBA00069372"/>
    </source>
</evidence>
<dbReference type="FunFam" id="1.10.1040.10:FF:000001">
    <property type="entry name" value="Glycerol-3-phosphate dehydrogenase [NAD(P)+]"/>
    <property type="match status" value="1"/>
</dbReference>
<dbReference type="Gene3D" id="1.10.1040.10">
    <property type="entry name" value="N-(1-d-carboxylethyl)-l-norvaline Dehydrogenase, domain 2"/>
    <property type="match status" value="1"/>
</dbReference>
<dbReference type="EC" id="1.1.1.94" evidence="10 13"/>
<keyword evidence="7 13" id="KW-0594">Phospholipid biosynthesis</keyword>
<feature type="binding site" evidence="13">
    <location>
        <position position="142"/>
    </location>
    <ligand>
        <name>NADPH</name>
        <dbReference type="ChEBI" id="CHEBI:57783"/>
    </ligand>
</feature>
<keyword evidence="4 13" id="KW-0560">Oxidoreductase</keyword>
<dbReference type="PRINTS" id="PR00077">
    <property type="entry name" value="GPDHDRGNASE"/>
</dbReference>
<feature type="binding site" evidence="13">
    <location>
        <position position="110"/>
    </location>
    <ligand>
        <name>NADPH</name>
        <dbReference type="ChEBI" id="CHEBI:57783"/>
    </ligand>
</feature>
<evidence type="ECO:0000256" key="12">
    <source>
        <dbReference type="ARBA" id="ARBA00080511"/>
    </source>
</evidence>
<evidence type="ECO:0000256" key="2">
    <source>
        <dbReference type="ARBA" id="ARBA00022516"/>
    </source>
</evidence>
<evidence type="ECO:0000256" key="7">
    <source>
        <dbReference type="ARBA" id="ARBA00023209"/>
    </source>
</evidence>
<dbReference type="InterPro" id="IPR036291">
    <property type="entry name" value="NAD(P)-bd_dom_sf"/>
</dbReference>
<dbReference type="NCBIfam" id="NF000946">
    <property type="entry name" value="PRK00094.2-4"/>
    <property type="match status" value="1"/>
</dbReference>
<feature type="binding site" evidence="13">
    <location>
        <position position="258"/>
    </location>
    <ligand>
        <name>sn-glycerol 3-phosphate</name>
        <dbReference type="ChEBI" id="CHEBI:57597"/>
    </ligand>
</feature>
<proteinExistence type="inferred from homology"/>
<dbReference type="AlphaFoldDB" id="A0AB38YC96"/>
<evidence type="ECO:0000256" key="1">
    <source>
        <dbReference type="ARBA" id="ARBA00011009"/>
    </source>
</evidence>
<dbReference type="InterPro" id="IPR013328">
    <property type="entry name" value="6PGD_dom2"/>
</dbReference>
<comment type="catalytic activity">
    <reaction evidence="9">
        <text>sn-glycerol 3-phosphate + NADP(+) = dihydroxyacetone phosphate + NADPH + H(+)</text>
        <dbReference type="Rhea" id="RHEA:11096"/>
        <dbReference type="ChEBI" id="CHEBI:15378"/>
        <dbReference type="ChEBI" id="CHEBI:57597"/>
        <dbReference type="ChEBI" id="CHEBI:57642"/>
        <dbReference type="ChEBI" id="CHEBI:57783"/>
        <dbReference type="ChEBI" id="CHEBI:58349"/>
        <dbReference type="EC" id="1.1.1.94"/>
    </reaction>
    <physiologicalReaction direction="right-to-left" evidence="9">
        <dbReference type="Rhea" id="RHEA:11098"/>
    </physiologicalReaction>
</comment>